<evidence type="ECO:0000313" key="11">
    <source>
        <dbReference type="EMBL" id="CAH1056766.1"/>
    </source>
</evidence>
<dbReference type="CDD" id="cd00082">
    <property type="entry name" value="HisKA"/>
    <property type="match status" value="1"/>
</dbReference>
<dbReference type="InterPro" id="IPR036097">
    <property type="entry name" value="HisK_dim/P_sf"/>
</dbReference>
<dbReference type="InterPro" id="IPR036890">
    <property type="entry name" value="HATPase_C_sf"/>
</dbReference>
<dbReference type="InterPro" id="IPR004358">
    <property type="entry name" value="Sig_transdc_His_kin-like_C"/>
</dbReference>
<evidence type="ECO:0000256" key="2">
    <source>
        <dbReference type="ARBA" id="ARBA00012438"/>
    </source>
</evidence>
<sequence length="487" mass="54250">MRSNEFQSFDFAFTHAVIGMALVSLDGTFLKWNSALSTLLGYDHNELITPSPSVRTLLSQIHEIAELGRSLSSMNIHPHRFQQAYYLPTGQLLSIEISISIVSDANGAPLYYFTQFENKTLIRQIETQLQEAKSSLLEKDKSFLQLLEGLPLTVVITEKGIIQYVNSAGLQLIHAESLNQLVGTSTTNIVDLSNHAILQERRERYYSGDTIGSVCYLINCLNGQQKFVDGFTLPIISNGNMAFIGIFKDVSQQMLEEERLIQSEKLSTAGQLAAGIAHEIRNPLTAINGFMKLLRSSERMNDKYFFIIESELKRIEFIVNELLVLSKPQTTHISKPVDLLSLLEQVATLMNGQAALKNLQILPVCTDHSIWIHGEAYQLKQVFINLLKNAMEAMNRGGNIYIHVLTNESEARISVKDEGCGMTEEQIKALGKPFYTTKETGTGLGFMITQNIVHNHGGAITVESVPEQGTTFTVTIPKILEPEEAVI</sequence>
<feature type="domain" description="Histidine kinase" evidence="9">
    <location>
        <begin position="275"/>
        <end position="480"/>
    </location>
</feature>
<dbReference type="RefSeq" id="WP_234534968.1">
    <property type="nucleotide sequence ID" value="NZ_CAKMAB010000014.1"/>
</dbReference>
<dbReference type="SMART" id="SM00388">
    <property type="entry name" value="HisKA"/>
    <property type="match status" value="1"/>
</dbReference>
<dbReference type="SUPFAM" id="SSF47384">
    <property type="entry name" value="Homodimeric domain of signal transducing histidine kinase"/>
    <property type="match status" value="1"/>
</dbReference>
<dbReference type="PANTHER" id="PTHR43065:SF34">
    <property type="entry name" value="SPORULATION KINASE A"/>
    <property type="match status" value="1"/>
</dbReference>
<dbReference type="SMART" id="SM00091">
    <property type="entry name" value="PAS"/>
    <property type="match status" value="2"/>
</dbReference>
<dbReference type="NCBIfam" id="TIGR00229">
    <property type="entry name" value="sensory_box"/>
    <property type="match status" value="1"/>
</dbReference>
<dbReference type="SUPFAM" id="SSF55785">
    <property type="entry name" value="PYP-like sensor domain (PAS domain)"/>
    <property type="match status" value="2"/>
</dbReference>
<evidence type="ECO:0000256" key="8">
    <source>
        <dbReference type="ARBA" id="ARBA00023012"/>
    </source>
</evidence>
<keyword evidence="6 11" id="KW-0418">Kinase</keyword>
<dbReference type="InterPro" id="IPR035965">
    <property type="entry name" value="PAS-like_dom_sf"/>
</dbReference>
<evidence type="ECO:0000259" key="10">
    <source>
        <dbReference type="PROSITE" id="PS50112"/>
    </source>
</evidence>
<dbReference type="PROSITE" id="PS50112">
    <property type="entry name" value="PAS"/>
    <property type="match status" value="1"/>
</dbReference>
<keyword evidence="5" id="KW-0547">Nucleotide-binding</keyword>
<evidence type="ECO:0000256" key="6">
    <source>
        <dbReference type="ARBA" id="ARBA00022777"/>
    </source>
</evidence>
<dbReference type="SUPFAM" id="SSF55874">
    <property type="entry name" value="ATPase domain of HSP90 chaperone/DNA topoisomerase II/histidine kinase"/>
    <property type="match status" value="1"/>
</dbReference>
<keyword evidence="12" id="KW-1185">Reference proteome</keyword>
<dbReference type="InterPro" id="IPR003594">
    <property type="entry name" value="HATPase_dom"/>
</dbReference>
<dbReference type="EMBL" id="CAKMAB010000014">
    <property type="protein sequence ID" value="CAH1056766.1"/>
    <property type="molecule type" value="Genomic_DNA"/>
</dbReference>
<dbReference type="EC" id="2.7.13.3" evidence="2"/>
<dbReference type="Pfam" id="PF00512">
    <property type="entry name" value="HisKA"/>
    <property type="match status" value="1"/>
</dbReference>
<keyword evidence="8" id="KW-0902">Two-component regulatory system</keyword>
<dbReference type="Pfam" id="PF02518">
    <property type="entry name" value="HATPase_c"/>
    <property type="match status" value="1"/>
</dbReference>
<dbReference type="GO" id="GO:0004673">
    <property type="term" value="F:protein histidine kinase activity"/>
    <property type="evidence" value="ECO:0007669"/>
    <property type="project" value="UniProtKB-EC"/>
</dbReference>
<dbReference type="Gene3D" id="3.30.450.20">
    <property type="entry name" value="PAS domain"/>
    <property type="match status" value="2"/>
</dbReference>
<dbReference type="InterPro" id="IPR000014">
    <property type="entry name" value="PAS"/>
</dbReference>
<proteinExistence type="predicted"/>
<keyword evidence="4 11" id="KW-0808">Transferase</keyword>
<dbReference type="Gene3D" id="1.10.287.130">
    <property type="match status" value="1"/>
</dbReference>
<dbReference type="PRINTS" id="PR00344">
    <property type="entry name" value="BCTRLSENSOR"/>
</dbReference>
<dbReference type="SMART" id="SM00387">
    <property type="entry name" value="HATPase_c"/>
    <property type="match status" value="1"/>
</dbReference>
<dbReference type="Gene3D" id="3.30.565.10">
    <property type="entry name" value="Histidine kinase-like ATPase, C-terminal domain"/>
    <property type="match status" value="1"/>
</dbReference>
<evidence type="ECO:0000259" key="9">
    <source>
        <dbReference type="PROSITE" id="PS50109"/>
    </source>
</evidence>
<reference evidence="11" key="1">
    <citation type="submission" date="2021-12" db="EMBL/GenBank/DDBJ databases">
        <authorList>
            <person name="Criscuolo A."/>
        </authorList>
    </citation>
    <scope>NUCLEOTIDE SEQUENCE</scope>
    <source>
        <strain evidence="11">CIP111894</strain>
    </source>
</reference>
<organism evidence="11 12">
    <name type="scientific">Paenibacillus pseudetheri</name>
    <dbReference type="NCBI Taxonomy" id="2897682"/>
    <lineage>
        <taxon>Bacteria</taxon>
        <taxon>Bacillati</taxon>
        <taxon>Bacillota</taxon>
        <taxon>Bacilli</taxon>
        <taxon>Bacillales</taxon>
        <taxon>Paenibacillaceae</taxon>
        <taxon>Paenibacillus</taxon>
    </lineage>
</organism>
<evidence type="ECO:0000256" key="1">
    <source>
        <dbReference type="ARBA" id="ARBA00000085"/>
    </source>
</evidence>
<keyword evidence="7" id="KW-0067">ATP-binding</keyword>
<protein>
    <recommendedName>
        <fullName evidence="2">histidine kinase</fullName>
        <ecNumber evidence="2">2.7.13.3</ecNumber>
    </recommendedName>
</protein>
<dbReference type="InterPro" id="IPR005467">
    <property type="entry name" value="His_kinase_dom"/>
</dbReference>
<evidence type="ECO:0000256" key="3">
    <source>
        <dbReference type="ARBA" id="ARBA00022553"/>
    </source>
</evidence>
<dbReference type="Proteomes" id="UP000838749">
    <property type="component" value="Unassembled WGS sequence"/>
</dbReference>
<dbReference type="Pfam" id="PF13426">
    <property type="entry name" value="PAS_9"/>
    <property type="match status" value="2"/>
</dbReference>
<comment type="catalytic activity">
    <reaction evidence="1">
        <text>ATP + protein L-histidine = ADP + protein N-phospho-L-histidine.</text>
        <dbReference type="EC" id="2.7.13.3"/>
    </reaction>
</comment>
<feature type="domain" description="PAS" evidence="10">
    <location>
        <begin position="20"/>
        <end position="48"/>
    </location>
</feature>
<dbReference type="InterPro" id="IPR003661">
    <property type="entry name" value="HisK_dim/P_dom"/>
</dbReference>
<evidence type="ECO:0000256" key="5">
    <source>
        <dbReference type="ARBA" id="ARBA00022741"/>
    </source>
</evidence>
<dbReference type="PANTHER" id="PTHR43065">
    <property type="entry name" value="SENSOR HISTIDINE KINASE"/>
    <property type="match status" value="1"/>
</dbReference>
<name>A0ABN8FFG8_9BACL</name>
<dbReference type="PROSITE" id="PS50109">
    <property type="entry name" value="HIS_KIN"/>
    <property type="match status" value="1"/>
</dbReference>
<keyword evidence="3" id="KW-0597">Phosphoprotein</keyword>
<gene>
    <name evidence="11" type="primary">kinA</name>
    <name evidence="11" type="ORF">PAECIP111894_02921</name>
</gene>
<evidence type="ECO:0000313" key="12">
    <source>
        <dbReference type="Proteomes" id="UP000838749"/>
    </source>
</evidence>
<accession>A0ABN8FFG8</accession>
<comment type="caution">
    <text evidence="11">The sequence shown here is derived from an EMBL/GenBank/DDBJ whole genome shotgun (WGS) entry which is preliminary data.</text>
</comment>
<evidence type="ECO:0000256" key="7">
    <source>
        <dbReference type="ARBA" id="ARBA00022840"/>
    </source>
</evidence>
<evidence type="ECO:0000256" key="4">
    <source>
        <dbReference type="ARBA" id="ARBA00022679"/>
    </source>
</evidence>